<proteinExistence type="predicted"/>
<gene>
    <name evidence="1" type="primary">LOC114333342</name>
</gene>
<sequence>MYVRIHRFLSLGGNNGIDAKPAPAFGIPAKPAVDLPPTNTTVSKSFSFTKPNVEPATNAPVFNFGQSASQAVSAATTQSSGFSFGQAAKAPVFSFTGAKTDSGSTTNMFSAAGKNGPFNFGGSSQNADTQKAGFNFGASSTTPTPAFNMTPTQPAAHAAVSSGNNGIDAKPAPAFGIPAKPAVDLPPTNTTVSKSFSFTKPNVEPATNAPVFNFGQSASQAVSAATTQSSGFSFGQAAKAPVFSFTGAKTDSGSTTNMFSAAGKNGPFNFGGSSQNADTQKAGFNFGASSTTPTPAFNMTPTQPAAHAAVSSIFNPLRPAVV</sequence>
<dbReference type="AlphaFoldDB" id="A0A6P7FRV1"/>
<accession>A0A6P7FRV1</accession>
<evidence type="ECO:0000313" key="1">
    <source>
        <dbReference type="RefSeq" id="XP_028139006.1"/>
    </source>
</evidence>
<protein>
    <submittedName>
        <fullName evidence="1">Nuclear pore complex protein NUP62-like</fullName>
    </submittedName>
</protein>
<organism evidence="1">
    <name type="scientific">Diabrotica virgifera virgifera</name>
    <name type="common">western corn rootworm</name>
    <dbReference type="NCBI Taxonomy" id="50390"/>
    <lineage>
        <taxon>Eukaryota</taxon>
        <taxon>Metazoa</taxon>
        <taxon>Ecdysozoa</taxon>
        <taxon>Arthropoda</taxon>
        <taxon>Hexapoda</taxon>
        <taxon>Insecta</taxon>
        <taxon>Pterygota</taxon>
        <taxon>Neoptera</taxon>
        <taxon>Endopterygota</taxon>
        <taxon>Coleoptera</taxon>
        <taxon>Polyphaga</taxon>
        <taxon>Cucujiformia</taxon>
        <taxon>Chrysomeloidea</taxon>
        <taxon>Chrysomelidae</taxon>
        <taxon>Galerucinae</taxon>
        <taxon>Diabroticina</taxon>
        <taxon>Diabroticites</taxon>
        <taxon>Diabrotica</taxon>
    </lineage>
</organism>
<dbReference type="InParanoid" id="A0A6P7FRV1"/>
<dbReference type="RefSeq" id="XP_028139006.1">
    <property type="nucleotide sequence ID" value="XM_028283205.1"/>
</dbReference>
<reference evidence="1" key="1">
    <citation type="submission" date="2025-08" db="UniProtKB">
        <authorList>
            <consortium name="RefSeq"/>
        </authorList>
    </citation>
    <scope>IDENTIFICATION</scope>
    <source>
        <tissue evidence="1">Whole insect</tissue>
    </source>
</reference>
<name>A0A6P7FRV1_DIAVI</name>